<feature type="compositionally biased region" description="Polar residues" evidence="1">
    <location>
        <begin position="39"/>
        <end position="50"/>
    </location>
</feature>
<feature type="compositionally biased region" description="Basic residues" evidence="1">
    <location>
        <begin position="24"/>
        <end position="38"/>
    </location>
</feature>
<proteinExistence type="predicted"/>
<dbReference type="Proteomes" id="UP000054018">
    <property type="component" value="Unassembled WGS sequence"/>
</dbReference>
<accession>A0A0C9YUI0</accession>
<evidence type="ECO:0000313" key="2">
    <source>
        <dbReference type="EMBL" id="KIK28660.1"/>
    </source>
</evidence>
<dbReference type="HOGENOM" id="CLU_2873958_0_0_1"/>
<feature type="non-terminal residue" evidence="2">
    <location>
        <position position="64"/>
    </location>
</feature>
<gene>
    <name evidence="2" type="ORF">PISMIDRAFT_673745</name>
</gene>
<evidence type="ECO:0000313" key="3">
    <source>
        <dbReference type="Proteomes" id="UP000054018"/>
    </source>
</evidence>
<feature type="region of interest" description="Disordered" evidence="1">
    <location>
        <begin position="1"/>
        <end position="64"/>
    </location>
</feature>
<protein>
    <submittedName>
        <fullName evidence="2">Unplaced genomic scaffold scaffold_8, whole genome shotgun sequence</fullName>
    </submittedName>
</protein>
<evidence type="ECO:0000256" key="1">
    <source>
        <dbReference type="SAM" id="MobiDB-lite"/>
    </source>
</evidence>
<dbReference type="OrthoDB" id="333905at2759"/>
<reference evidence="2 3" key="1">
    <citation type="submission" date="2014-04" db="EMBL/GenBank/DDBJ databases">
        <authorList>
            <consortium name="DOE Joint Genome Institute"/>
            <person name="Kuo A."/>
            <person name="Kohler A."/>
            <person name="Costa M.D."/>
            <person name="Nagy L.G."/>
            <person name="Floudas D."/>
            <person name="Copeland A."/>
            <person name="Barry K.W."/>
            <person name="Cichocki N."/>
            <person name="Veneault-Fourrey C."/>
            <person name="LaButti K."/>
            <person name="Lindquist E.A."/>
            <person name="Lipzen A."/>
            <person name="Lundell T."/>
            <person name="Morin E."/>
            <person name="Murat C."/>
            <person name="Sun H."/>
            <person name="Tunlid A."/>
            <person name="Henrissat B."/>
            <person name="Grigoriev I.V."/>
            <person name="Hibbett D.S."/>
            <person name="Martin F."/>
            <person name="Nordberg H.P."/>
            <person name="Cantor M.N."/>
            <person name="Hua S.X."/>
        </authorList>
    </citation>
    <scope>NUCLEOTIDE SEQUENCE [LARGE SCALE GENOMIC DNA]</scope>
    <source>
        <strain evidence="2 3">441</strain>
    </source>
</reference>
<sequence length="64" mass="7226">MQETLVSVLRTDRQRASSEPQKNKQGRAKPFPPHRRRSTATSPSEPQRSTPHPIAIPIEDPEAK</sequence>
<dbReference type="AlphaFoldDB" id="A0A0C9YUI0"/>
<name>A0A0C9YUI0_9AGAM</name>
<organism evidence="2 3">
    <name type="scientific">Pisolithus microcarpus 441</name>
    <dbReference type="NCBI Taxonomy" id="765257"/>
    <lineage>
        <taxon>Eukaryota</taxon>
        <taxon>Fungi</taxon>
        <taxon>Dikarya</taxon>
        <taxon>Basidiomycota</taxon>
        <taxon>Agaricomycotina</taxon>
        <taxon>Agaricomycetes</taxon>
        <taxon>Agaricomycetidae</taxon>
        <taxon>Boletales</taxon>
        <taxon>Sclerodermatineae</taxon>
        <taxon>Pisolithaceae</taxon>
        <taxon>Pisolithus</taxon>
    </lineage>
</organism>
<keyword evidence="3" id="KW-1185">Reference proteome</keyword>
<dbReference type="EMBL" id="KN833692">
    <property type="protein sequence ID" value="KIK28660.1"/>
    <property type="molecule type" value="Genomic_DNA"/>
</dbReference>
<reference evidence="3" key="2">
    <citation type="submission" date="2015-01" db="EMBL/GenBank/DDBJ databases">
        <title>Evolutionary Origins and Diversification of the Mycorrhizal Mutualists.</title>
        <authorList>
            <consortium name="DOE Joint Genome Institute"/>
            <consortium name="Mycorrhizal Genomics Consortium"/>
            <person name="Kohler A."/>
            <person name="Kuo A."/>
            <person name="Nagy L.G."/>
            <person name="Floudas D."/>
            <person name="Copeland A."/>
            <person name="Barry K.W."/>
            <person name="Cichocki N."/>
            <person name="Veneault-Fourrey C."/>
            <person name="LaButti K."/>
            <person name="Lindquist E.A."/>
            <person name="Lipzen A."/>
            <person name="Lundell T."/>
            <person name="Morin E."/>
            <person name="Murat C."/>
            <person name="Riley R."/>
            <person name="Ohm R."/>
            <person name="Sun H."/>
            <person name="Tunlid A."/>
            <person name="Henrissat B."/>
            <person name="Grigoriev I.V."/>
            <person name="Hibbett D.S."/>
            <person name="Martin F."/>
        </authorList>
    </citation>
    <scope>NUCLEOTIDE SEQUENCE [LARGE SCALE GENOMIC DNA]</scope>
    <source>
        <strain evidence="3">441</strain>
    </source>
</reference>